<name>A0A7M5XCJ4_9CNID</name>
<keyword evidence="4 9" id="KW-0812">Transmembrane</keyword>
<dbReference type="InterPro" id="IPR029044">
    <property type="entry name" value="Nucleotide-diphossugar_trans"/>
</dbReference>
<evidence type="ECO:0000256" key="8">
    <source>
        <dbReference type="ARBA" id="ARBA00023136"/>
    </source>
</evidence>
<organism evidence="10 11">
    <name type="scientific">Clytia hemisphaerica</name>
    <dbReference type="NCBI Taxonomy" id="252671"/>
    <lineage>
        <taxon>Eukaryota</taxon>
        <taxon>Metazoa</taxon>
        <taxon>Cnidaria</taxon>
        <taxon>Hydrozoa</taxon>
        <taxon>Hydroidolina</taxon>
        <taxon>Leptothecata</taxon>
        <taxon>Obeliida</taxon>
        <taxon>Clytiidae</taxon>
        <taxon>Clytia</taxon>
    </lineage>
</organism>
<dbReference type="Pfam" id="PF05679">
    <property type="entry name" value="CHGN"/>
    <property type="match status" value="1"/>
</dbReference>
<dbReference type="GO" id="GO:0032580">
    <property type="term" value="C:Golgi cisterna membrane"/>
    <property type="evidence" value="ECO:0007669"/>
    <property type="project" value="UniProtKB-SubCell"/>
</dbReference>
<evidence type="ECO:0000313" key="10">
    <source>
        <dbReference type="EnsemblMetazoa" id="CLYHEMP020019.1"/>
    </source>
</evidence>
<keyword evidence="5 9" id="KW-0735">Signal-anchor</keyword>
<dbReference type="InterPro" id="IPR051227">
    <property type="entry name" value="CS_glycosyltransferase"/>
</dbReference>
<evidence type="ECO:0000313" key="11">
    <source>
        <dbReference type="Proteomes" id="UP000594262"/>
    </source>
</evidence>
<keyword evidence="11" id="KW-1185">Reference proteome</keyword>
<feature type="transmembrane region" description="Helical" evidence="9">
    <location>
        <begin position="55"/>
        <end position="74"/>
    </location>
</feature>
<comment type="subcellular location">
    <subcellularLocation>
        <location evidence="1 9">Golgi apparatus</location>
        <location evidence="1 9">Golgi stack membrane</location>
        <topology evidence="1 9">Single-pass type II membrane protein</topology>
    </subcellularLocation>
</comment>
<keyword evidence="6 9" id="KW-1133">Transmembrane helix</keyword>
<reference evidence="10" key="1">
    <citation type="submission" date="2021-01" db="UniProtKB">
        <authorList>
            <consortium name="EnsemblMetazoa"/>
        </authorList>
    </citation>
    <scope>IDENTIFICATION</scope>
</reference>
<dbReference type="Gene3D" id="3.90.550.10">
    <property type="entry name" value="Spore Coat Polysaccharide Biosynthesis Protein SpsA, Chain A"/>
    <property type="match status" value="1"/>
</dbReference>
<sequence length="803" mass="93143">MQHGKNLVSDYLMHCVQYQSIISLEGVDIRGSIGATMRTRYFLSNSVTLWKMAKVVLGFILVIIVLINLNISLVSRTYTHKSLTSIEVTSNEGAAAGGGGVGGGRQSNHERKLVLAELAEYYEKLLQQKGVDTNAIKQAMQQNSGKVFNVFNDPPKAKLTNTATDKPLIKESQPKSEVPNKAKTTFASYLQKRISTLPGDNKIRYDELGEKNVYKGLIVDWWFDMCVIRESSDPIWHPLYPRVPQHTSISLRLMDQDRILDGSSRRVYGYLFVKDDQAYDFKLSSRDGAEALLYDTGVSMKKIQLLNNDIKYDKSKEMMHLKLTKDVMDEQDKKIQLSEMFQLQEKNVNLKGDRVYMIEVFQGGKYFTKYSLKWRKSGDDSVGFTTLDDKNLFFKDGMKGRLTPSLLKQKYNPPNLQPMSDGESRRLSFYKYSVLESNEKARKAGMTCDEVQKDYKIITHLYEGYRRYTYNILSYPDEYFKYGLVPRWTSLSKEEAIASANQLFKKLNKLHNGDLELVSLAHVQRNAGPQAQRFHENDKTHYFIELDVRKKSDSSKKIYRASHFMQPTDEGDLCFMKEWNTGKKDVEVNLLTPIKNQKSWLNYMILMLEEIMEQTKETNVILNLIDYNSTDGNYEQILKSSKLKYKYLNPVRDTDKLDKEPVKFNKVKALNYGIKHVENENSIIFILDLHLQLPLNIFDRIKKMTVQGRTSYNPTLLKLACGEHEEYTKLEKSEWLDYGTGMMAMYKNDWEEIGCYNEKLFGTKWGGEDWEVMDRMVAKGYYIVHQRLPRFYHLHHGRAGMWI</sequence>
<evidence type="ECO:0000256" key="4">
    <source>
        <dbReference type="ARBA" id="ARBA00022692"/>
    </source>
</evidence>
<keyword evidence="8 9" id="KW-0472">Membrane</keyword>
<evidence type="ECO:0000256" key="5">
    <source>
        <dbReference type="ARBA" id="ARBA00022968"/>
    </source>
</evidence>
<keyword evidence="7 9" id="KW-0333">Golgi apparatus</keyword>
<accession>A0A7M5XCJ4</accession>
<comment type="similarity">
    <text evidence="2 9">Belongs to the chondroitin N-acetylgalactosaminyltransferase family.</text>
</comment>
<dbReference type="SUPFAM" id="SSF53448">
    <property type="entry name" value="Nucleotide-diphospho-sugar transferases"/>
    <property type="match status" value="1"/>
</dbReference>
<evidence type="ECO:0000256" key="9">
    <source>
        <dbReference type="RuleBase" id="RU364016"/>
    </source>
</evidence>
<evidence type="ECO:0000256" key="7">
    <source>
        <dbReference type="ARBA" id="ARBA00023034"/>
    </source>
</evidence>
<keyword evidence="3 9" id="KW-0808">Transferase</keyword>
<evidence type="ECO:0000256" key="6">
    <source>
        <dbReference type="ARBA" id="ARBA00022989"/>
    </source>
</evidence>
<dbReference type="Proteomes" id="UP000594262">
    <property type="component" value="Unplaced"/>
</dbReference>
<dbReference type="AlphaFoldDB" id="A0A7M5XCJ4"/>
<evidence type="ECO:0000256" key="3">
    <source>
        <dbReference type="ARBA" id="ARBA00022679"/>
    </source>
</evidence>
<protein>
    <recommendedName>
        <fullName evidence="9">Hexosyltransferase</fullName>
        <ecNumber evidence="9">2.4.1.-</ecNumber>
    </recommendedName>
</protein>
<dbReference type="PANTHER" id="PTHR12369">
    <property type="entry name" value="CHONDROITIN SYNTHASE"/>
    <property type="match status" value="1"/>
</dbReference>
<dbReference type="OrthoDB" id="5971499at2759"/>
<proteinExistence type="inferred from homology"/>
<dbReference type="EnsemblMetazoa" id="CLYHEMT020019.1">
    <property type="protein sequence ID" value="CLYHEMP020019.1"/>
    <property type="gene ID" value="CLYHEMG020019"/>
</dbReference>
<dbReference type="GO" id="GO:0008376">
    <property type="term" value="F:acetylgalactosaminyltransferase activity"/>
    <property type="evidence" value="ECO:0007669"/>
    <property type="project" value="InterPro"/>
</dbReference>
<dbReference type="EC" id="2.4.1.-" evidence="9"/>
<evidence type="ECO:0000256" key="2">
    <source>
        <dbReference type="ARBA" id="ARBA00009239"/>
    </source>
</evidence>
<evidence type="ECO:0000256" key="1">
    <source>
        <dbReference type="ARBA" id="ARBA00004447"/>
    </source>
</evidence>
<dbReference type="InterPro" id="IPR008428">
    <property type="entry name" value="Chond_GalNAc"/>
</dbReference>